<gene>
    <name evidence="13" type="ORF">DFH94DRAFT_486619</name>
</gene>
<evidence type="ECO:0000256" key="7">
    <source>
        <dbReference type="ARBA" id="ARBA00023288"/>
    </source>
</evidence>
<evidence type="ECO:0000259" key="12">
    <source>
        <dbReference type="Pfam" id="PF01529"/>
    </source>
</evidence>
<keyword evidence="6" id="KW-0564">Palmitate</keyword>
<keyword evidence="4 10" id="KW-1133">Transmembrane helix</keyword>
<evidence type="ECO:0000256" key="8">
    <source>
        <dbReference type="ARBA" id="ARBA00023315"/>
    </source>
</evidence>
<dbReference type="GO" id="GO:0016020">
    <property type="term" value="C:membrane"/>
    <property type="evidence" value="ECO:0007669"/>
    <property type="project" value="UniProtKB-SubCell"/>
</dbReference>
<feature type="chain" id="PRO_5040307000" description="Palmitoyltransferase" evidence="11">
    <location>
        <begin position="22"/>
        <end position="333"/>
    </location>
</feature>
<evidence type="ECO:0000256" key="6">
    <source>
        <dbReference type="ARBA" id="ARBA00023139"/>
    </source>
</evidence>
<feature type="transmembrane region" description="Helical" evidence="10">
    <location>
        <begin position="98"/>
        <end position="118"/>
    </location>
</feature>
<dbReference type="PANTHER" id="PTHR12246">
    <property type="entry name" value="PALMITOYLTRANSFERASE ZDHHC16"/>
    <property type="match status" value="1"/>
</dbReference>
<dbReference type="EC" id="2.3.1.225" evidence="10"/>
<keyword evidence="11" id="KW-0732">Signal</keyword>
<reference evidence="13" key="2">
    <citation type="journal article" date="2020" name="Nat. Commun.">
        <title>Large-scale genome sequencing of mycorrhizal fungi provides insights into the early evolution of symbiotic traits.</title>
        <authorList>
            <person name="Miyauchi S."/>
            <person name="Kiss E."/>
            <person name="Kuo A."/>
            <person name="Drula E."/>
            <person name="Kohler A."/>
            <person name="Sanchez-Garcia M."/>
            <person name="Morin E."/>
            <person name="Andreopoulos B."/>
            <person name="Barry K.W."/>
            <person name="Bonito G."/>
            <person name="Buee M."/>
            <person name="Carver A."/>
            <person name="Chen C."/>
            <person name="Cichocki N."/>
            <person name="Clum A."/>
            <person name="Culley D."/>
            <person name="Crous P.W."/>
            <person name="Fauchery L."/>
            <person name="Girlanda M."/>
            <person name="Hayes R.D."/>
            <person name="Keri Z."/>
            <person name="LaButti K."/>
            <person name="Lipzen A."/>
            <person name="Lombard V."/>
            <person name="Magnuson J."/>
            <person name="Maillard F."/>
            <person name="Murat C."/>
            <person name="Nolan M."/>
            <person name="Ohm R.A."/>
            <person name="Pangilinan J."/>
            <person name="Pereira M.F."/>
            <person name="Perotto S."/>
            <person name="Peter M."/>
            <person name="Pfister S."/>
            <person name="Riley R."/>
            <person name="Sitrit Y."/>
            <person name="Stielow J.B."/>
            <person name="Szollosi G."/>
            <person name="Zifcakova L."/>
            <person name="Stursova M."/>
            <person name="Spatafora J.W."/>
            <person name="Tedersoo L."/>
            <person name="Vaario L.M."/>
            <person name="Yamada A."/>
            <person name="Yan M."/>
            <person name="Wang P."/>
            <person name="Xu J."/>
            <person name="Bruns T."/>
            <person name="Baldrian P."/>
            <person name="Vilgalys R."/>
            <person name="Dunand C."/>
            <person name="Henrissat B."/>
            <person name="Grigoriev I.V."/>
            <person name="Hibbett D."/>
            <person name="Nagy L.G."/>
            <person name="Martin F.M."/>
        </authorList>
    </citation>
    <scope>NUCLEOTIDE SEQUENCE</scope>
    <source>
        <strain evidence="13">Prilba</strain>
    </source>
</reference>
<feature type="signal peptide" evidence="11">
    <location>
        <begin position="1"/>
        <end position="21"/>
    </location>
</feature>
<evidence type="ECO:0000313" key="14">
    <source>
        <dbReference type="Proteomes" id="UP000759537"/>
    </source>
</evidence>
<comment type="similarity">
    <text evidence="10">Belongs to the DHHC palmitoyltransferase family.</text>
</comment>
<sequence length="333" mass="37015">MAVTGLLFPCLAIVYLQTCSGRATHSVPNYTAPEPQSITEPYECRSDASLDFCVKDNCKMRWKPPGTHHCSTCGVCRLGFDHHCPWLGNCVTTGRLKAFLALLALTSVTVPLASLPLLPILRTHVIAALAASHADPWATAVWWNRPYSWIFCGGPPGRWVVGTLLGFRVLREQRIPEPSWLSGSLVTQPHARMVILVGAATLLWLFAVAMTIVVAVGVTRSQTTLDSACTRSGNTARTITNRFVCIPYSDTPDSFGSTSAVQWTPATPGDRHEPHNTHRTHPILITERVYDLGWRENWRRVMAQPLFDHGMPCQGVYKWPKMNPTVIRRMKGY</sequence>
<evidence type="ECO:0000313" key="13">
    <source>
        <dbReference type="EMBL" id="KAF8479530.1"/>
    </source>
</evidence>
<organism evidence="13 14">
    <name type="scientific">Russula ochroleuca</name>
    <dbReference type="NCBI Taxonomy" id="152965"/>
    <lineage>
        <taxon>Eukaryota</taxon>
        <taxon>Fungi</taxon>
        <taxon>Dikarya</taxon>
        <taxon>Basidiomycota</taxon>
        <taxon>Agaricomycotina</taxon>
        <taxon>Agaricomycetes</taxon>
        <taxon>Russulales</taxon>
        <taxon>Russulaceae</taxon>
        <taxon>Russula</taxon>
    </lineage>
</organism>
<evidence type="ECO:0000256" key="1">
    <source>
        <dbReference type="ARBA" id="ARBA00004141"/>
    </source>
</evidence>
<comment type="catalytic activity">
    <reaction evidence="9 10">
        <text>L-cysteinyl-[protein] + hexadecanoyl-CoA = S-hexadecanoyl-L-cysteinyl-[protein] + CoA</text>
        <dbReference type="Rhea" id="RHEA:36683"/>
        <dbReference type="Rhea" id="RHEA-COMP:10131"/>
        <dbReference type="Rhea" id="RHEA-COMP:11032"/>
        <dbReference type="ChEBI" id="CHEBI:29950"/>
        <dbReference type="ChEBI" id="CHEBI:57287"/>
        <dbReference type="ChEBI" id="CHEBI:57379"/>
        <dbReference type="ChEBI" id="CHEBI:74151"/>
        <dbReference type="EC" id="2.3.1.225"/>
    </reaction>
</comment>
<name>A0A9P5MVA2_9AGAM</name>
<evidence type="ECO:0000256" key="4">
    <source>
        <dbReference type="ARBA" id="ARBA00022989"/>
    </source>
</evidence>
<reference evidence="13" key="1">
    <citation type="submission" date="2019-10" db="EMBL/GenBank/DDBJ databases">
        <authorList>
            <consortium name="DOE Joint Genome Institute"/>
            <person name="Kuo A."/>
            <person name="Miyauchi S."/>
            <person name="Kiss E."/>
            <person name="Drula E."/>
            <person name="Kohler A."/>
            <person name="Sanchez-Garcia M."/>
            <person name="Andreopoulos B."/>
            <person name="Barry K.W."/>
            <person name="Bonito G."/>
            <person name="Buee M."/>
            <person name="Carver A."/>
            <person name="Chen C."/>
            <person name="Cichocki N."/>
            <person name="Clum A."/>
            <person name="Culley D."/>
            <person name="Crous P.W."/>
            <person name="Fauchery L."/>
            <person name="Girlanda M."/>
            <person name="Hayes R."/>
            <person name="Keri Z."/>
            <person name="LaButti K."/>
            <person name="Lipzen A."/>
            <person name="Lombard V."/>
            <person name="Magnuson J."/>
            <person name="Maillard F."/>
            <person name="Morin E."/>
            <person name="Murat C."/>
            <person name="Nolan M."/>
            <person name="Ohm R."/>
            <person name="Pangilinan J."/>
            <person name="Pereira M."/>
            <person name="Perotto S."/>
            <person name="Peter M."/>
            <person name="Riley R."/>
            <person name="Sitrit Y."/>
            <person name="Stielow B."/>
            <person name="Szollosi G."/>
            <person name="Zifcakova L."/>
            <person name="Stursova M."/>
            <person name="Spatafora J.W."/>
            <person name="Tedersoo L."/>
            <person name="Vaario L.-M."/>
            <person name="Yamada A."/>
            <person name="Yan M."/>
            <person name="Wang P."/>
            <person name="Xu J."/>
            <person name="Bruns T."/>
            <person name="Baldrian P."/>
            <person name="Vilgalys R."/>
            <person name="Henrissat B."/>
            <person name="Grigoriev I.V."/>
            <person name="Hibbett D."/>
            <person name="Nagy L.G."/>
            <person name="Martin F.M."/>
        </authorList>
    </citation>
    <scope>NUCLEOTIDE SEQUENCE</scope>
    <source>
        <strain evidence="13">Prilba</strain>
    </source>
</reference>
<proteinExistence type="inferred from homology"/>
<dbReference type="OrthoDB" id="302728at2759"/>
<evidence type="ECO:0000256" key="5">
    <source>
        <dbReference type="ARBA" id="ARBA00023136"/>
    </source>
</evidence>
<keyword evidence="8 10" id="KW-0012">Acyltransferase</keyword>
<dbReference type="Proteomes" id="UP000759537">
    <property type="component" value="Unassembled WGS sequence"/>
</dbReference>
<dbReference type="InterPro" id="IPR039859">
    <property type="entry name" value="PFA4/ZDH16/20/ERF2-like"/>
</dbReference>
<keyword evidence="3 10" id="KW-0812">Transmembrane</keyword>
<dbReference type="EMBL" id="WHVB01000009">
    <property type="protein sequence ID" value="KAF8479530.1"/>
    <property type="molecule type" value="Genomic_DNA"/>
</dbReference>
<dbReference type="Pfam" id="PF01529">
    <property type="entry name" value="DHHC"/>
    <property type="match status" value="1"/>
</dbReference>
<accession>A0A9P5MVA2</accession>
<keyword evidence="2 10" id="KW-0808">Transferase</keyword>
<keyword evidence="5 10" id="KW-0472">Membrane</keyword>
<comment type="caution">
    <text evidence="13">The sequence shown here is derived from an EMBL/GenBank/DDBJ whole genome shotgun (WGS) entry which is preliminary data.</text>
</comment>
<feature type="domain" description="Palmitoyltransferase DHHC" evidence="12">
    <location>
        <begin position="57"/>
        <end position="112"/>
    </location>
</feature>
<dbReference type="GO" id="GO:0019706">
    <property type="term" value="F:protein-cysteine S-palmitoyltransferase activity"/>
    <property type="evidence" value="ECO:0007669"/>
    <property type="project" value="UniProtKB-EC"/>
</dbReference>
<dbReference type="AlphaFoldDB" id="A0A9P5MVA2"/>
<evidence type="ECO:0000256" key="3">
    <source>
        <dbReference type="ARBA" id="ARBA00022692"/>
    </source>
</evidence>
<evidence type="ECO:0000256" key="10">
    <source>
        <dbReference type="RuleBase" id="RU079119"/>
    </source>
</evidence>
<feature type="transmembrane region" description="Helical" evidence="10">
    <location>
        <begin position="194"/>
        <end position="218"/>
    </location>
</feature>
<comment type="subcellular location">
    <subcellularLocation>
        <location evidence="1">Membrane</location>
        <topology evidence="1">Multi-pass membrane protein</topology>
    </subcellularLocation>
</comment>
<keyword evidence="7" id="KW-0449">Lipoprotein</keyword>
<evidence type="ECO:0000256" key="2">
    <source>
        <dbReference type="ARBA" id="ARBA00022679"/>
    </source>
</evidence>
<protein>
    <recommendedName>
        <fullName evidence="10">Palmitoyltransferase</fullName>
        <ecNumber evidence="10">2.3.1.225</ecNumber>
    </recommendedName>
</protein>
<keyword evidence="14" id="KW-1185">Reference proteome</keyword>
<dbReference type="InterPro" id="IPR001594">
    <property type="entry name" value="Palmitoyltrfase_DHHC"/>
</dbReference>
<evidence type="ECO:0000256" key="11">
    <source>
        <dbReference type="SAM" id="SignalP"/>
    </source>
</evidence>
<comment type="domain">
    <text evidence="10">The DHHC domain is required for palmitoyltransferase activity.</text>
</comment>
<dbReference type="PROSITE" id="PS50216">
    <property type="entry name" value="DHHC"/>
    <property type="match status" value="1"/>
</dbReference>
<evidence type="ECO:0000256" key="9">
    <source>
        <dbReference type="ARBA" id="ARBA00048048"/>
    </source>
</evidence>